<evidence type="ECO:0000313" key="3">
    <source>
        <dbReference type="EMBL" id="KAJ5179081.1"/>
    </source>
</evidence>
<evidence type="ECO:0000256" key="2">
    <source>
        <dbReference type="ARBA" id="ARBA00022840"/>
    </source>
</evidence>
<dbReference type="GO" id="GO:0140662">
    <property type="term" value="F:ATP-dependent protein folding chaperone"/>
    <property type="evidence" value="ECO:0007669"/>
    <property type="project" value="InterPro"/>
</dbReference>
<organism evidence="3 4">
    <name type="scientific">Penicillium capsulatum</name>
    <dbReference type="NCBI Taxonomy" id="69766"/>
    <lineage>
        <taxon>Eukaryota</taxon>
        <taxon>Fungi</taxon>
        <taxon>Dikarya</taxon>
        <taxon>Ascomycota</taxon>
        <taxon>Pezizomycotina</taxon>
        <taxon>Eurotiomycetes</taxon>
        <taxon>Eurotiomycetidae</taxon>
        <taxon>Eurotiales</taxon>
        <taxon>Aspergillaceae</taxon>
        <taxon>Penicillium</taxon>
    </lineage>
</organism>
<dbReference type="OrthoDB" id="2963168at2759"/>
<protein>
    <submittedName>
        <fullName evidence="3">Uncharacterized protein</fullName>
    </submittedName>
</protein>
<dbReference type="PANTHER" id="PTHR14187:SF82">
    <property type="entry name" value="FAMILY CHAPERONE, PUTATIVE (AFU_ORTHOLOGUE AFUA_7G08575)-RELATED"/>
    <property type="match status" value="1"/>
</dbReference>
<dbReference type="AlphaFoldDB" id="A0A9W9LV26"/>
<gene>
    <name evidence="3" type="ORF">N7492_002291</name>
</gene>
<dbReference type="Proteomes" id="UP001146351">
    <property type="component" value="Unassembled WGS sequence"/>
</dbReference>
<dbReference type="CDD" id="cd10170">
    <property type="entry name" value="ASKHA_NBD_HSP70"/>
    <property type="match status" value="1"/>
</dbReference>
<reference evidence="3" key="2">
    <citation type="journal article" date="2023" name="IMA Fungus">
        <title>Comparative genomic study of the Penicillium genus elucidates a diverse pangenome and 15 lateral gene transfer events.</title>
        <authorList>
            <person name="Petersen C."/>
            <person name="Sorensen T."/>
            <person name="Nielsen M.R."/>
            <person name="Sondergaard T.E."/>
            <person name="Sorensen J.L."/>
            <person name="Fitzpatrick D.A."/>
            <person name="Frisvad J.C."/>
            <person name="Nielsen K.L."/>
        </authorList>
    </citation>
    <scope>NUCLEOTIDE SEQUENCE</scope>
    <source>
        <strain evidence="3">IBT 21917</strain>
    </source>
</reference>
<evidence type="ECO:0000256" key="1">
    <source>
        <dbReference type="ARBA" id="ARBA00022741"/>
    </source>
</evidence>
<reference evidence="3" key="1">
    <citation type="submission" date="2022-11" db="EMBL/GenBank/DDBJ databases">
        <authorList>
            <person name="Petersen C."/>
        </authorList>
    </citation>
    <scope>NUCLEOTIDE SEQUENCE</scope>
    <source>
        <strain evidence="3">IBT 21917</strain>
    </source>
</reference>
<dbReference type="PANTHER" id="PTHR14187">
    <property type="entry name" value="ALPHA KINASE/ELONGATION FACTOR 2 KINASE"/>
    <property type="match status" value="1"/>
</dbReference>
<dbReference type="PRINTS" id="PR00301">
    <property type="entry name" value="HEATSHOCK70"/>
</dbReference>
<dbReference type="Pfam" id="PF00012">
    <property type="entry name" value="HSP70"/>
    <property type="match status" value="1"/>
</dbReference>
<name>A0A9W9LV26_9EURO</name>
<keyword evidence="1" id="KW-0547">Nucleotide-binding</keyword>
<keyword evidence="2" id="KW-0067">ATP-binding</keyword>
<dbReference type="InterPro" id="IPR013126">
    <property type="entry name" value="Hsp_70_fam"/>
</dbReference>
<proteinExistence type="predicted"/>
<keyword evidence="4" id="KW-1185">Reference proteome</keyword>
<dbReference type="SUPFAM" id="SSF53067">
    <property type="entry name" value="Actin-like ATPase domain"/>
    <property type="match status" value="2"/>
</dbReference>
<evidence type="ECO:0000313" key="4">
    <source>
        <dbReference type="Proteomes" id="UP001146351"/>
    </source>
</evidence>
<dbReference type="EMBL" id="JAPQKO010000002">
    <property type="protein sequence ID" value="KAJ5179081.1"/>
    <property type="molecule type" value="Genomic_DNA"/>
</dbReference>
<sequence length="605" mass="67685">MTVLPSDKAPRIVVGLDFGTTFSGVAWALEEVNDIEVIQEWPGGGNSKFQCRTLISLSTYSPETSQKVPSVLSRGEKKRWGYQVGDERNVLQAFRLLLDESKEIRYLPAAESESMIKDMKSTPVQVSGEYLKFQVSHTKDLLDRRFGSALRAMRLDYILTVPAVWSDKAKDATLQAACLAGIPRSRLSLLSEPEAAAVYAITSIQPNTMAKGDTLVVCDAGGGTVDLITYRINTTGPLRLEEVSEGTGKSFIPANRWNLISQGPCVDRSCSTCDSINFLFKKWARRTMISSLPLPEMWLRITGETRSSPSMRGPSIQIWWTRAISFLFQGSQIVQSSIYRVGFCTWKGMPPRPIYTFCANEASNKGVQAVFDPIMDDIEKLVAGQMNKAESLDSPAKAIVLVGGLGASEYLFKRLQQKFAKTRVMQPRNAWSAVVRGAVHRGLEGNQVDNRKARCHYGMKCQQTFDPRSHDPSRAVWCSLEEAWKVQEQMSWFIQKGNSMTEDAPVRLNFHRMIQPHESFKVKGDLHFCLAAVAPSQITQDVSRLCELEADLSKIPKELFELRRNSKGVLYYKVKFVVAMTPTSASLLFDLEFNGISYGTVRSNY</sequence>
<dbReference type="Gene3D" id="3.30.420.40">
    <property type="match status" value="1"/>
</dbReference>
<dbReference type="GO" id="GO:0005524">
    <property type="term" value="F:ATP binding"/>
    <property type="evidence" value="ECO:0007669"/>
    <property type="project" value="UniProtKB-KW"/>
</dbReference>
<accession>A0A9W9LV26</accession>
<dbReference type="InterPro" id="IPR043129">
    <property type="entry name" value="ATPase_NBD"/>
</dbReference>
<comment type="caution">
    <text evidence="3">The sequence shown here is derived from an EMBL/GenBank/DDBJ whole genome shotgun (WGS) entry which is preliminary data.</text>
</comment>